<dbReference type="InterPro" id="IPR036390">
    <property type="entry name" value="WH_DNA-bd_sf"/>
</dbReference>
<dbReference type="PANTHER" id="PTHR42756:SF1">
    <property type="entry name" value="TRANSCRIPTIONAL REPRESSOR OF EMRAB OPERON"/>
    <property type="match status" value="1"/>
</dbReference>
<dbReference type="Proteomes" id="UP000476332">
    <property type="component" value="Unassembled WGS sequence"/>
</dbReference>
<dbReference type="GO" id="GO:0003700">
    <property type="term" value="F:DNA-binding transcription factor activity"/>
    <property type="evidence" value="ECO:0007669"/>
    <property type="project" value="InterPro"/>
</dbReference>
<feature type="domain" description="HTH marR-type" evidence="4">
    <location>
        <begin position="1"/>
        <end position="120"/>
    </location>
</feature>
<evidence type="ECO:0000259" key="4">
    <source>
        <dbReference type="PROSITE" id="PS50995"/>
    </source>
</evidence>
<reference evidence="5 6" key="1">
    <citation type="submission" date="2020-01" db="EMBL/GenBank/DDBJ databases">
        <title>Genomes of bacteria type strains.</title>
        <authorList>
            <person name="Chen J."/>
            <person name="Zhu S."/>
            <person name="Chen J."/>
        </authorList>
    </citation>
    <scope>NUCLEOTIDE SEQUENCE [LARGE SCALE GENOMIC DNA]</scope>
    <source>
        <strain evidence="5 6">KCTC 52919</strain>
    </source>
</reference>
<dbReference type="PROSITE" id="PS50995">
    <property type="entry name" value="HTH_MARR_2"/>
    <property type="match status" value="1"/>
</dbReference>
<evidence type="ECO:0000313" key="5">
    <source>
        <dbReference type="EMBL" id="NDV88950.1"/>
    </source>
</evidence>
<keyword evidence="1" id="KW-0805">Transcription regulation</keyword>
<dbReference type="SMART" id="SM00347">
    <property type="entry name" value="HTH_MARR"/>
    <property type="match status" value="1"/>
</dbReference>
<name>A0A6L9MN74_9HYPH</name>
<evidence type="ECO:0000256" key="1">
    <source>
        <dbReference type="ARBA" id="ARBA00023015"/>
    </source>
</evidence>
<dbReference type="InterPro" id="IPR036388">
    <property type="entry name" value="WH-like_DNA-bd_sf"/>
</dbReference>
<keyword evidence="6" id="KW-1185">Reference proteome</keyword>
<organism evidence="5 6">
    <name type="scientific">Aurantimonas aggregata</name>
    <dbReference type="NCBI Taxonomy" id="2047720"/>
    <lineage>
        <taxon>Bacteria</taxon>
        <taxon>Pseudomonadati</taxon>
        <taxon>Pseudomonadota</taxon>
        <taxon>Alphaproteobacteria</taxon>
        <taxon>Hyphomicrobiales</taxon>
        <taxon>Aurantimonadaceae</taxon>
        <taxon>Aurantimonas</taxon>
    </lineage>
</organism>
<dbReference type="PRINTS" id="PR00598">
    <property type="entry name" value="HTHMARR"/>
</dbReference>
<dbReference type="Pfam" id="PF12802">
    <property type="entry name" value="MarR_2"/>
    <property type="match status" value="1"/>
</dbReference>
<evidence type="ECO:0000256" key="3">
    <source>
        <dbReference type="ARBA" id="ARBA00023163"/>
    </source>
</evidence>
<protein>
    <submittedName>
        <fullName evidence="5">MarR family transcriptional regulator</fullName>
    </submittedName>
</protein>
<sequence>MMGLKLAELGLHVGQDELLLALVPEATVSVSRLAETLAVRPSTVSKMLDRLVIAGLVERAEDSRDARRTVVRMTSSGVEMQGRIRELWQGVENELEDLPDRRVVTHSLQGLQQVLSAKLRRLR</sequence>
<dbReference type="InterPro" id="IPR000835">
    <property type="entry name" value="HTH_MarR-typ"/>
</dbReference>
<dbReference type="PANTHER" id="PTHR42756">
    <property type="entry name" value="TRANSCRIPTIONAL REGULATOR, MARR"/>
    <property type="match status" value="1"/>
</dbReference>
<comment type="caution">
    <text evidence="5">The sequence shown here is derived from an EMBL/GenBank/DDBJ whole genome shotgun (WGS) entry which is preliminary data.</text>
</comment>
<evidence type="ECO:0000256" key="2">
    <source>
        <dbReference type="ARBA" id="ARBA00023125"/>
    </source>
</evidence>
<dbReference type="GO" id="GO:0003677">
    <property type="term" value="F:DNA binding"/>
    <property type="evidence" value="ECO:0007669"/>
    <property type="project" value="UniProtKB-KW"/>
</dbReference>
<keyword evidence="3" id="KW-0804">Transcription</keyword>
<dbReference type="AlphaFoldDB" id="A0A6L9MN74"/>
<evidence type="ECO:0000313" key="6">
    <source>
        <dbReference type="Proteomes" id="UP000476332"/>
    </source>
</evidence>
<gene>
    <name evidence="5" type="ORF">GTW51_19890</name>
</gene>
<dbReference type="Gene3D" id="1.10.10.10">
    <property type="entry name" value="Winged helix-like DNA-binding domain superfamily/Winged helix DNA-binding domain"/>
    <property type="match status" value="1"/>
</dbReference>
<accession>A0A6L9MN74</accession>
<dbReference type="EMBL" id="JAAAMJ010000023">
    <property type="protein sequence ID" value="NDV88950.1"/>
    <property type="molecule type" value="Genomic_DNA"/>
</dbReference>
<keyword evidence="2" id="KW-0238">DNA-binding</keyword>
<proteinExistence type="predicted"/>
<dbReference type="SUPFAM" id="SSF46785">
    <property type="entry name" value="Winged helix' DNA-binding domain"/>
    <property type="match status" value="1"/>
</dbReference>